<dbReference type="PANTHER" id="PTHR10859:SF91">
    <property type="entry name" value="DOLICHYL-PHOSPHATE BETA-GLUCOSYLTRANSFERASE"/>
    <property type="match status" value="1"/>
</dbReference>
<dbReference type="EMBL" id="JBHSXX010000001">
    <property type="protein sequence ID" value="MFC6865634.1"/>
    <property type="molecule type" value="Genomic_DNA"/>
</dbReference>
<reference evidence="3" key="1">
    <citation type="journal article" date="2019" name="Int. J. Syst. Evol. Microbiol.">
        <title>The Global Catalogue of Microorganisms (GCM) 10K type strain sequencing project: providing services to taxonomists for standard genome sequencing and annotation.</title>
        <authorList>
            <consortium name="The Broad Institute Genomics Platform"/>
            <consortium name="The Broad Institute Genome Sequencing Center for Infectious Disease"/>
            <person name="Wu L."/>
            <person name="Ma J."/>
        </authorList>
    </citation>
    <scope>NUCLEOTIDE SEQUENCE [LARGE SCALE GENOMIC DNA]</scope>
    <source>
        <strain evidence="3">KCTC 32255</strain>
    </source>
</reference>
<dbReference type="InterPro" id="IPR029044">
    <property type="entry name" value="Nucleotide-diphossugar_trans"/>
</dbReference>
<dbReference type="Proteomes" id="UP001596337">
    <property type="component" value="Unassembled WGS sequence"/>
</dbReference>
<dbReference type="GO" id="GO:0016757">
    <property type="term" value="F:glycosyltransferase activity"/>
    <property type="evidence" value="ECO:0007669"/>
    <property type="project" value="UniProtKB-KW"/>
</dbReference>
<accession>A0ABW2BUV6</accession>
<protein>
    <submittedName>
        <fullName evidence="2">Glycosyltransferase</fullName>
        <ecNumber evidence="2">2.4.-.-</ecNumber>
    </submittedName>
</protein>
<dbReference type="RefSeq" id="WP_345392085.1">
    <property type="nucleotide sequence ID" value="NZ_BAABLA010000007.1"/>
</dbReference>
<proteinExistence type="predicted"/>
<keyword evidence="2" id="KW-0808">Transferase</keyword>
<name>A0ABW2BUV6_9PSEU</name>
<dbReference type="Pfam" id="PF00535">
    <property type="entry name" value="Glycos_transf_2"/>
    <property type="match status" value="1"/>
</dbReference>
<dbReference type="PANTHER" id="PTHR10859">
    <property type="entry name" value="GLYCOSYL TRANSFERASE"/>
    <property type="match status" value="1"/>
</dbReference>
<evidence type="ECO:0000313" key="3">
    <source>
        <dbReference type="Proteomes" id="UP001596337"/>
    </source>
</evidence>
<dbReference type="Gene3D" id="3.90.550.10">
    <property type="entry name" value="Spore Coat Polysaccharide Biosynthesis Protein SpsA, Chain A"/>
    <property type="match status" value="1"/>
</dbReference>
<evidence type="ECO:0000313" key="2">
    <source>
        <dbReference type="EMBL" id="MFC6865634.1"/>
    </source>
</evidence>
<sequence length="266" mass="28420">MTTRLSVVVPVRDEARRLRTTLDGLIDALARLRHPAEIVVVDNDSTDDSAAVALSYRDTAVPVRLLSCVTPGKGAAVRTGVLATSDEYVGFCDADLATDVSAFPPMLAQLDAGVNAVIGSRAHRDSKIAAHHGITRRTGASLFRFATRQLVPGIADTQCGFKFFDRATAEAAFRPLRTQGFAFDVEVLARVQRAGALLAEIPVTWTDVPGSTFNPVRDGYDSFASLARIRAVLANEAAARPHRTPSTPGVLDRTTPELARGALRSA</sequence>
<keyword evidence="3" id="KW-1185">Reference proteome</keyword>
<keyword evidence="2" id="KW-0328">Glycosyltransferase</keyword>
<gene>
    <name evidence="2" type="ORF">ACFQGD_00575</name>
</gene>
<dbReference type="InterPro" id="IPR001173">
    <property type="entry name" value="Glyco_trans_2-like"/>
</dbReference>
<organism evidence="2 3">
    <name type="scientific">Haloechinothrix salitolerans</name>
    <dbReference type="NCBI Taxonomy" id="926830"/>
    <lineage>
        <taxon>Bacteria</taxon>
        <taxon>Bacillati</taxon>
        <taxon>Actinomycetota</taxon>
        <taxon>Actinomycetes</taxon>
        <taxon>Pseudonocardiales</taxon>
        <taxon>Pseudonocardiaceae</taxon>
        <taxon>Haloechinothrix</taxon>
    </lineage>
</organism>
<feature type="domain" description="Glycosyltransferase 2-like" evidence="1">
    <location>
        <begin position="6"/>
        <end position="164"/>
    </location>
</feature>
<evidence type="ECO:0000259" key="1">
    <source>
        <dbReference type="Pfam" id="PF00535"/>
    </source>
</evidence>
<dbReference type="EC" id="2.4.-.-" evidence="2"/>
<comment type="caution">
    <text evidence="2">The sequence shown here is derived from an EMBL/GenBank/DDBJ whole genome shotgun (WGS) entry which is preliminary data.</text>
</comment>
<dbReference type="SUPFAM" id="SSF53448">
    <property type="entry name" value="Nucleotide-diphospho-sugar transferases"/>
    <property type="match status" value="1"/>
</dbReference>